<gene>
    <name evidence="2" type="ORF">L2740_12490</name>
</gene>
<sequence length="308" mass="33392">MRINSKLSLSKGLKALTLALTLGVANNAVAGLNIFACEPEYAALAKELAPDAKIYSATTALQDPHQVQARPSLIAKMRQADLAICAGADLEVGWLPMLQMKSANAKVRSTDQGLFFAAEQIETLDQLDSVDRSMGDVHAKGNPHLHFDPKRMLDVAKALTAKMIQLDPEAKSDYDAALASFSLRWQAAIPKWQAKAKPLQGGKVIAYHSSFRYLFNWLGMEQVADLEPKPGIPPSSSHLASLLNRAKQGDVLAIIIASYQSERGADWLAERSELPVLVLPMSVGGNDQSVDLFSLYDSAIDLLLSAKQ</sequence>
<dbReference type="GO" id="GO:0030001">
    <property type="term" value="P:metal ion transport"/>
    <property type="evidence" value="ECO:0007669"/>
    <property type="project" value="InterPro"/>
</dbReference>
<dbReference type="GO" id="GO:0046872">
    <property type="term" value="F:metal ion binding"/>
    <property type="evidence" value="ECO:0007669"/>
    <property type="project" value="InterPro"/>
</dbReference>
<evidence type="ECO:0000256" key="1">
    <source>
        <dbReference type="SAM" id="SignalP"/>
    </source>
</evidence>
<accession>A0A9X1ZH47</accession>
<keyword evidence="1" id="KW-0732">Signal</keyword>
<dbReference type="CDD" id="cd01145">
    <property type="entry name" value="TroA_c"/>
    <property type="match status" value="1"/>
</dbReference>
<feature type="chain" id="PRO_5040893790" evidence="1">
    <location>
        <begin position="31"/>
        <end position="308"/>
    </location>
</feature>
<keyword evidence="3" id="KW-1185">Reference proteome</keyword>
<reference evidence="2" key="1">
    <citation type="submission" date="2022-01" db="EMBL/GenBank/DDBJ databases">
        <title>Whole genome-based taxonomy of the Shewanellaceae.</title>
        <authorList>
            <person name="Martin-Rodriguez A.J."/>
        </authorList>
    </citation>
    <scope>NUCLEOTIDE SEQUENCE</scope>
    <source>
        <strain evidence="2">KCTC 23973</strain>
    </source>
</reference>
<dbReference type="EMBL" id="JAKILB010000007">
    <property type="protein sequence ID" value="MCL1139360.1"/>
    <property type="molecule type" value="Genomic_DNA"/>
</dbReference>
<dbReference type="PANTHER" id="PTHR42953:SF2">
    <property type="entry name" value="ADHESION PROTEIN"/>
    <property type="match status" value="1"/>
</dbReference>
<dbReference type="RefSeq" id="WP_248950637.1">
    <property type="nucleotide sequence ID" value="NZ_JAKILB010000007.1"/>
</dbReference>
<dbReference type="Gene3D" id="3.40.50.1980">
    <property type="entry name" value="Nitrogenase molybdenum iron protein domain"/>
    <property type="match status" value="2"/>
</dbReference>
<dbReference type="SUPFAM" id="SSF53807">
    <property type="entry name" value="Helical backbone' metal receptor"/>
    <property type="match status" value="1"/>
</dbReference>
<comment type="caution">
    <text evidence="2">The sequence shown here is derived from an EMBL/GenBank/DDBJ whole genome shotgun (WGS) entry which is preliminary data.</text>
</comment>
<name>A0A9X1ZH47_9GAMM</name>
<dbReference type="InterPro" id="IPR006127">
    <property type="entry name" value="ZnuA-like"/>
</dbReference>
<dbReference type="InterPro" id="IPR050492">
    <property type="entry name" value="Bact_metal-bind_prot9"/>
</dbReference>
<evidence type="ECO:0000313" key="3">
    <source>
        <dbReference type="Proteomes" id="UP001139293"/>
    </source>
</evidence>
<feature type="signal peptide" evidence="1">
    <location>
        <begin position="1"/>
        <end position="30"/>
    </location>
</feature>
<dbReference type="Proteomes" id="UP001139293">
    <property type="component" value="Unassembled WGS sequence"/>
</dbReference>
<proteinExistence type="predicted"/>
<protein>
    <submittedName>
        <fullName evidence="2">Zinc ABC transporter substrate-binding protein</fullName>
    </submittedName>
</protein>
<dbReference type="Pfam" id="PF01297">
    <property type="entry name" value="ZnuA"/>
    <property type="match status" value="1"/>
</dbReference>
<dbReference type="AlphaFoldDB" id="A0A9X1ZH47"/>
<evidence type="ECO:0000313" key="2">
    <source>
        <dbReference type="EMBL" id="MCL1139360.1"/>
    </source>
</evidence>
<dbReference type="PANTHER" id="PTHR42953">
    <property type="entry name" value="HIGH-AFFINITY ZINC UPTAKE SYSTEM PROTEIN ZNUA-RELATED"/>
    <property type="match status" value="1"/>
</dbReference>
<organism evidence="2 3">
    <name type="scientific">Shewanella pneumatophori</name>
    <dbReference type="NCBI Taxonomy" id="314092"/>
    <lineage>
        <taxon>Bacteria</taxon>
        <taxon>Pseudomonadati</taxon>
        <taxon>Pseudomonadota</taxon>
        <taxon>Gammaproteobacteria</taxon>
        <taxon>Alteromonadales</taxon>
        <taxon>Shewanellaceae</taxon>
        <taxon>Shewanella</taxon>
    </lineage>
</organism>